<feature type="repeat" description="WD" evidence="4">
    <location>
        <begin position="477"/>
        <end position="516"/>
    </location>
</feature>
<feature type="repeat" description="WD" evidence="4">
    <location>
        <begin position="557"/>
        <end position="596"/>
    </location>
</feature>
<proteinExistence type="inferred from homology"/>
<dbReference type="SMART" id="SM00320">
    <property type="entry name" value="WD40"/>
    <property type="match status" value="7"/>
</dbReference>
<dbReference type="SMART" id="SM00256">
    <property type="entry name" value="FBOX"/>
    <property type="match status" value="1"/>
</dbReference>
<sequence>MSRSSRDWQQANMMDFNSPTDDDEPATLTRVSSQSHNNRFYAPRPGKGTARSRALHSNSSSLASSTMPIPIPANPNVIPGNTLPSAPASPPTPAPSPTPMLRRPSWSPAESTKDDLADLELDEPLSGHSSNATQSYSYGHRHMRANFAEMSNHERQLILAELLNMCDGKTLAYVANFVSPRLKRDPFSVLPNELCLRILTFIEDATTLARSSAVSKRWRELVSDDMAWKSLCEKHAFQRWNEDNNGDSQSRFSMIDGDLRGASTHPYGTQMPGFGQITNPAIVPMSSSAPDLLRHSTFAAPAITSPAPVIRSSSKRLGQRPKAVSYRSHFKHRYLISKAWRAGGMLSSHTITPDQGVVTSLHLTQDYIVVGLDNAKIHVFGPTGEHLRSLHGHVMGVWAMAPHGNILVSGGCDRDVRVWDLSTGQPIHMLRGHTSTVRCIKISPSKGPGQPDLAISGSRDTTLRVWDITKGVCRHVLQGHQASVRCLDIHGDLVVSGSYDTTARIWSITDGRCLRTLQGHFSQIYAVAFDGRRVATGSLDTSVRVWDPNTGRCLAQLQGHTSLVGQLQLRHDTLVTGGSDGSVRVWSLETYSAIHRLAAHDNSVTSLQFDDVRIVSGGSDGRVKVWDLASGRLVRELGAPAEAVWRVVFQEEKAVVLASRASRTVMEVWSFAPPQEEGELAVARGIMPASIRLDGALSSTSTPLSIPSMEMDGFLQFDRPAYERGVSEGHLDEVRALQHEVEMTDVSNATMFHEMTEQ</sequence>
<reference evidence="7 8" key="1">
    <citation type="journal article" date="2016" name="Sci. Rep.">
        <title>Peltaster fructicola genome reveals evolution from an invasive phytopathogen to an ectophytic parasite.</title>
        <authorList>
            <person name="Xu C."/>
            <person name="Chen H."/>
            <person name="Gleason M.L."/>
            <person name="Xu J.R."/>
            <person name="Liu H."/>
            <person name="Zhang R."/>
            <person name="Sun G."/>
        </authorList>
    </citation>
    <scope>NUCLEOTIDE SEQUENCE [LARGE SCALE GENOMIC DNA]</scope>
    <source>
        <strain evidence="7 8">LNHT1506</strain>
    </source>
</reference>
<evidence type="ECO:0000313" key="8">
    <source>
        <dbReference type="Proteomes" id="UP000503462"/>
    </source>
</evidence>
<evidence type="ECO:0000256" key="2">
    <source>
        <dbReference type="ARBA" id="ARBA00022574"/>
    </source>
</evidence>
<feature type="repeat" description="WD" evidence="4">
    <location>
        <begin position="517"/>
        <end position="556"/>
    </location>
</feature>
<keyword evidence="8" id="KW-1185">Reference proteome</keyword>
<dbReference type="InterPro" id="IPR019775">
    <property type="entry name" value="WD40_repeat_CS"/>
</dbReference>
<comment type="similarity">
    <text evidence="1">Belongs to the WD repeat MET30/SCONB/SCON-2 family.</text>
</comment>
<evidence type="ECO:0000256" key="1">
    <source>
        <dbReference type="ARBA" id="ARBA00007968"/>
    </source>
</evidence>
<feature type="compositionally biased region" description="Pro residues" evidence="5">
    <location>
        <begin position="87"/>
        <end position="98"/>
    </location>
</feature>
<dbReference type="PROSITE" id="PS50181">
    <property type="entry name" value="FBOX"/>
    <property type="match status" value="1"/>
</dbReference>
<dbReference type="InterPro" id="IPR036047">
    <property type="entry name" value="F-box-like_dom_sf"/>
</dbReference>
<dbReference type="Gene3D" id="2.130.10.10">
    <property type="entry name" value="YVTN repeat-like/Quinoprotein amine dehydrogenase"/>
    <property type="match status" value="1"/>
</dbReference>
<accession>A0A6H0Y036</accession>
<protein>
    <recommendedName>
        <fullName evidence="6">F-box domain-containing protein</fullName>
    </recommendedName>
</protein>
<evidence type="ECO:0000256" key="4">
    <source>
        <dbReference type="PROSITE-ProRule" id="PRU00221"/>
    </source>
</evidence>
<dbReference type="SUPFAM" id="SSF50978">
    <property type="entry name" value="WD40 repeat-like"/>
    <property type="match status" value="1"/>
</dbReference>
<keyword evidence="3" id="KW-0677">Repeat</keyword>
<dbReference type="InterPro" id="IPR036322">
    <property type="entry name" value="WD40_repeat_dom_sf"/>
</dbReference>
<feature type="domain" description="F-box" evidence="6">
    <location>
        <begin position="184"/>
        <end position="231"/>
    </location>
</feature>
<dbReference type="PROSITE" id="PS50082">
    <property type="entry name" value="WD_REPEATS_2"/>
    <property type="match status" value="6"/>
</dbReference>
<feature type="compositionally biased region" description="Polar residues" evidence="5">
    <location>
        <begin position="7"/>
        <end position="19"/>
    </location>
</feature>
<dbReference type="Gene3D" id="1.20.1280.50">
    <property type="match status" value="1"/>
</dbReference>
<evidence type="ECO:0000256" key="5">
    <source>
        <dbReference type="SAM" id="MobiDB-lite"/>
    </source>
</evidence>
<dbReference type="Proteomes" id="UP000503462">
    <property type="component" value="Chromosome 4"/>
</dbReference>
<evidence type="ECO:0000313" key="7">
    <source>
        <dbReference type="EMBL" id="QIX00281.1"/>
    </source>
</evidence>
<dbReference type="PROSITE" id="PS00678">
    <property type="entry name" value="WD_REPEATS_1"/>
    <property type="match status" value="3"/>
</dbReference>
<dbReference type="Pfam" id="PF00400">
    <property type="entry name" value="WD40"/>
    <property type="match status" value="6"/>
</dbReference>
<dbReference type="CDD" id="cd00200">
    <property type="entry name" value="WD40"/>
    <property type="match status" value="1"/>
</dbReference>
<evidence type="ECO:0000256" key="3">
    <source>
        <dbReference type="ARBA" id="ARBA00022737"/>
    </source>
</evidence>
<gene>
    <name evidence="7" type="ORF">AMS68_005798</name>
</gene>
<dbReference type="SUPFAM" id="SSF81383">
    <property type="entry name" value="F-box domain"/>
    <property type="match status" value="1"/>
</dbReference>
<dbReference type="InterPro" id="IPR001810">
    <property type="entry name" value="F-box_dom"/>
</dbReference>
<feature type="repeat" description="WD" evidence="4">
    <location>
        <begin position="390"/>
        <end position="429"/>
    </location>
</feature>
<feature type="compositionally biased region" description="Low complexity" evidence="5">
    <location>
        <begin position="51"/>
        <end position="65"/>
    </location>
</feature>
<dbReference type="PROSITE" id="PS50294">
    <property type="entry name" value="WD_REPEATS_REGION"/>
    <property type="match status" value="6"/>
</dbReference>
<dbReference type="InterPro" id="IPR001680">
    <property type="entry name" value="WD40_rpt"/>
</dbReference>
<dbReference type="InterPro" id="IPR015943">
    <property type="entry name" value="WD40/YVTN_repeat-like_dom_sf"/>
</dbReference>
<organism evidence="7 8">
    <name type="scientific">Peltaster fructicola</name>
    <dbReference type="NCBI Taxonomy" id="286661"/>
    <lineage>
        <taxon>Eukaryota</taxon>
        <taxon>Fungi</taxon>
        <taxon>Dikarya</taxon>
        <taxon>Ascomycota</taxon>
        <taxon>Pezizomycotina</taxon>
        <taxon>Dothideomycetes</taxon>
        <taxon>Dothideomycetes incertae sedis</taxon>
        <taxon>Peltaster</taxon>
    </lineage>
</organism>
<dbReference type="InterPro" id="IPR020472">
    <property type="entry name" value="WD40_PAC1"/>
</dbReference>
<keyword evidence="2 4" id="KW-0853">WD repeat</keyword>
<feature type="region of interest" description="Disordered" evidence="5">
    <location>
        <begin position="1"/>
        <end position="113"/>
    </location>
</feature>
<evidence type="ECO:0000259" key="6">
    <source>
        <dbReference type="PROSITE" id="PS50181"/>
    </source>
</evidence>
<feature type="repeat" description="WD" evidence="4">
    <location>
        <begin position="597"/>
        <end position="636"/>
    </location>
</feature>
<dbReference type="PANTHER" id="PTHR19879">
    <property type="entry name" value="TRANSCRIPTION INITIATION FACTOR TFIID"/>
    <property type="match status" value="1"/>
</dbReference>
<dbReference type="AlphaFoldDB" id="A0A6H0Y036"/>
<dbReference type="PANTHER" id="PTHR19879:SF1">
    <property type="entry name" value="CANNONBALL-RELATED"/>
    <property type="match status" value="1"/>
</dbReference>
<dbReference type="OrthoDB" id="190105at2759"/>
<name>A0A6H0Y036_9PEZI</name>
<dbReference type="Pfam" id="PF12937">
    <property type="entry name" value="F-box-like"/>
    <property type="match status" value="1"/>
</dbReference>
<feature type="repeat" description="WD" evidence="4">
    <location>
        <begin position="430"/>
        <end position="476"/>
    </location>
</feature>
<feature type="compositionally biased region" description="Low complexity" evidence="5">
    <location>
        <begin position="74"/>
        <end position="86"/>
    </location>
</feature>
<feature type="compositionally biased region" description="Polar residues" evidence="5">
    <location>
        <begin position="29"/>
        <end position="38"/>
    </location>
</feature>
<dbReference type="EMBL" id="CP051142">
    <property type="protein sequence ID" value="QIX00281.1"/>
    <property type="molecule type" value="Genomic_DNA"/>
</dbReference>
<dbReference type="PRINTS" id="PR00320">
    <property type="entry name" value="GPROTEINBRPT"/>
</dbReference>